<dbReference type="InterPro" id="IPR036361">
    <property type="entry name" value="SAP_dom_sf"/>
</dbReference>
<proteinExistence type="predicted"/>
<dbReference type="Proteomes" id="UP000052943">
    <property type="component" value="Unassembled WGS sequence"/>
</dbReference>
<gene>
    <name evidence="2" type="ORF">AM587_10003674</name>
</gene>
<organism evidence="2 3">
    <name type="scientific">Phytophthora nicotianae</name>
    <name type="common">Potato buckeye rot agent</name>
    <name type="synonym">Phytophthora parasitica</name>
    <dbReference type="NCBI Taxonomy" id="4792"/>
    <lineage>
        <taxon>Eukaryota</taxon>
        <taxon>Sar</taxon>
        <taxon>Stramenopiles</taxon>
        <taxon>Oomycota</taxon>
        <taxon>Peronosporomycetes</taxon>
        <taxon>Peronosporales</taxon>
        <taxon>Peronosporaceae</taxon>
        <taxon>Phytophthora</taxon>
    </lineage>
</organism>
<name>A0A0W8CVE4_PHYNI</name>
<sequence>MAAPAPSSKWTVAAPLDSRKRTIRPPTSDSYEDWTLDQLKLECTARKLNVVKNTRKQDRVDLLKAWDSNKEAVQALVVRQRKRSKGVSEEEERRSAGCMFRLINVLFSDRFFDSFLTSGNLLPRDVLDDGGSTFWFDVAHAFASDTTEYDTLISGDAVFEDIDTSSHMAHSAAKLKRMWKEVSSHFARAEAGSKVSGQGSADFWDFCDGRADVYYLDKWCEHRQAGREFCSANLYPEDEDDSTQEGTKRQPTSHNRKRQKRDQTAVFNALLDKIDTLVGSDVDKAQEDTWREQKLFIQVQRTAQKLSTLSAMLARNASMAQELLEQRRLYVEQGLDAAEVGHALAECLEKKKMLESNINELESDIINGLR</sequence>
<protein>
    <recommendedName>
        <fullName evidence="4">SAP domain-containing protein</fullName>
    </recommendedName>
</protein>
<evidence type="ECO:0000313" key="2">
    <source>
        <dbReference type="EMBL" id="KUF88224.1"/>
    </source>
</evidence>
<evidence type="ECO:0000256" key="1">
    <source>
        <dbReference type="SAM" id="MobiDB-lite"/>
    </source>
</evidence>
<dbReference type="EMBL" id="LNFO01001883">
    <property type="protein sequence ID" value="KUF88224.1"/>
    <property type="molecule type" value="Genomic_DNA"/>
</dbReference>
<reference evidence="2 3" key="1">
    <citation type="submission" date="2015-11" db="EMBL/GenBank/DDBJ databases">
        <title>Genomes and virulence difference between two physiological races of Phytophthora nicotianae.</title>
        <authorList>
            <person name="Liu H."/>
            <person name="Ma X."/>
            <person name="Yu H."/>
            <person name="Fang D."/>
            <person name="Li Y."/>
            <person name="Wang X."/>
            <person name="Wang W."/>
            <person name="Dong Y."/>
            <person name="Xiao B."/>
        </authorList>
    </citation>
    <scope>NUCLEOTIDE SEQUENCE [LARGE SCALE GENOMIC DNA]</scope>
    <source>
        <strain evidence="3">race 0</strain>
    </source>
</reference>
<dbReference type="STRING" id="4790.A0A0W8CVE4"/>
<dbReference type="Gene3D" id="1.10.720.30">
    <property type="entry name" value="SAP domain"/>
    <property type="match status" value="1"/>
</dbReference>
<accession>A0A0W8CVE4</accession>
<comment type="caution">
    <text evidence="2">The sequence shown here is derived from an EMBL/GenBank/DDBJ whole genome shotgun (WGS) entry which is preliminary data.</text>
</comment>
<dbReference type="OrthoDB" id="113131at2759"/>
<feature type="region of interest" description="Disordered" evidence="1">
    <location>
        <begin position="234"/>
        <end position="262"/>
    </location>
</feature>
<feature type="region of interest" description="Disordered" evidence="1">
    <location>
        <begin position="1"/>
        <end position="28"/>
    </location>
</feature>
<evidence type="ECO:0000313" key="3">
    <source>
        <dbReference type="Proteomes" id="UP000052943"/>
    </source>
</evidence>
<dbReference type="AlphaFoldDB" id="A0A0W8CVE4"/>
<evidence type="ECO:0008006" key="4">
    <source>
        <dbReference type="Google" id="ProtNLM"/>
    </source>
</evidence>